<evidence type="ECO:0000259" key="6">
    <source>
        <dbReference type="Pfam" id="PF00107"/>
    </source>
</evidence>
<evidence type="ECO:0000256" key="2">
    <source>
        <dbReference type="ARBA" id="ARBA00022723"/>
    </source>
</evidence>
<dbReference type="GO" id="GO:0033709">
    <property type="term" value="F:D-arabinitol dehydrogenase (NADP+) activity"/>
    <property type="evidence" value="ECO:0007669"/>
    <property type="project" value="UniProtKB-EC"/>
</dbReference>
<dbReference type="CDD" id="cd08234">
    <property type="entry name" value="threonine_DH_like"/>
    <property type="match status" value="1"/>
</dbReference>
<organism evidence="8 9">
    <name type="scientific">Bifidobacterium [indicum] DSM 20214 = LMG 11587</name>
    <dbReference type="NCBI Taxonomy" id="1341694"/>
    <lineage>
        <taxon>Bacteria</taxon>
        <taxon>Bacillati</taxon>
        <taxon>Actinomycetota</taxon>
        <taxon>Actinomycetes</taxon>
        <taxon>Bifidobacteriales</taxon>
        <taxon>Bifidobacteriaceae</taxon>
        <taxon>Bifidobacterium</taxon>
    </lineage>
</organism>
<dbReference type="InterPro" id="IPR011032">
    <property type="entry name" value="GroES-like_sf"/>
</dbReference>
<reference evidence="8 9" key="1">
    <citation type="journal article" date="2014" name="Appl. Environ. Microbiol.">
        <title>Genomic encyclopedia of type strains of the genus Bifidobacterium.</title>
        <authorList>
            <person name="Milani C."/>
            <person name="Lugli G.A."/>
            <person name="Duranti S."/>
            <person name="Turroni F."/>
            <person name="Bottacini F."/>
            <person name="Mangifesta M."/>
            <person name="Sanchez B."/>
            <person name="Viappiani A."/>
            <person name="Mancabelli L."/>
            <person name="Taminiau B."/>
            <person name="Delcenserie V."/>
            <person name="Barrangou R."/>
            <person name="Margolles A."/>
            <person name="van Sinderen D."/>
            <person name="Ventura M."/>
        </authorList>
    </citation>
    <scope>NUCLEOTIDE SEQUENCE [LARGE SCALE GENOMIC DNA]</scope>
    <source>
        <strain evidence="8 9">LMG 11587</strain>
    </source>
</reference>
<evidence type="ECO:0000313" key="9">
    <source>
        <dbReference type="Proteomes" id="UP000028569"/>
    </source>
</evidence>
<dbReference type="AlphaFoldDB" id="A0A087VW63"/>
<dbReference type="PROSITE" id="PS00059">
    <property type="entry name" value="ADH_ZINC"/>
    <property type="match status" value="1"/>
</dbReference>
<evidence type="ECO:0000256" key="1">
    <source>
        <dbReference type="ARBA" id="ARBA00001947"/>
    </source>
</evidence>
<comment type="similarity">
    <text evidence="5">Belongs to the zinc-containing alcohol dehydrogenase family.</text>
</comment>
<keyword evidence="2 5" id="KW-0479">Metal-binding</keyword>
<keyword evidence="3 5" id="KW-0862">Zinc</keyword>
<comment type="cofactor">
    <cofactor evidence="1 5">
        <name>Zn(2+)</name>
        <dbReference type="ChEBI" id="CHEBI:29105"/>
    </cofactor>
</comment>
<gene>
    <name evidence="8" type="ORF">BINDI_1312</name>
</gene>
<protein>
    <submittedName>
        <fullName evidence="8">Threonine dehydrogenase related Zn-dependent dehydrogenase</fullName>
        <ecNumber evidence="8">1.1.1.287</ecNumber>
    </submittedName>
</protein>
<dbReference type="PANTHER" id="PTHR43401:SF2">
    <property type="entry name" value="L-THREONINE 3-DEHYDROGENASE"/>
    <property type="match status" value="1"/>
</dbReference>
<sequence>MRALVLDRTRGLHMRQVPVPRPKAGEVLIRTAFTGVSSTDRGIYQGAQGSIEANLPIILGHENCGTVAAIGTRSVTLADGGQAAEGDRVAVDPNITCHRCDYCRNGRPELCRHPVVIGVTRGGGMAEYFSAPAEVVYRLPDRLEFLESTAIGPLSCALHGIRCLDLRPNQRALIVGDGFMAQLFAQLLRIQGIFQIDMVGLSETKLARGKALNNLHAVYRSDKRRQTPPRDHYDLVIEAVGVPAAETMAIKACRHGAQVLMFGVGRPDARFTMNAYDIYRKELTIKGSFSNPCSFDDAISLLASARLDIAGLVTHTLSLEQVPDLMSGSIGGVIKAVVAFGD</sequence>
<name>A0A087VW63_9BIFI</name>
<dbReference type="SUPFAM" id="SSF50129">
    <property type="entry name" value="GroES-like"/>
    <property type="match status" value="1"/>
</dbReference>
<dbReference type="InterPro" id="IPR002328">
    <property type="entry name" value="ADH_Zn_CS"/>
</dbReference>
<dbReference type="InterPro" id="IPR013154">
    <property type="entry name" value="ADH-like_N"/>
</dbReference>
<proteinExistence type="inferred from homology"/>
<evidence type="ECO:0000313" key="8">
    <source>
        <dbReference type="EMBL" id="AIC92566.1"/>
    </source>
</evidence>
<evidence type="ECO:0000259" key="7">
    <source>
        <dbReference type="Pfam" id="PF08240"/>
    </source>
</evidence>
<dbReference type="Gene3D" id="3.40.50.720">
    <property type="entry name" value="NAD(P)-binding Rossmann-like Domain"/>
    <property type="match status" value="1"/>
</dbReference>
<dbReference type="Pfam" id="PF00107">
    <property type="entry name" value="ADH_zinc_N"/>
    <property type="match status" value="1"/>
</dbReference>
<dbReference type="KEGG" id="bii:BINDI_1312"/>
<evidence type="ECO:0000256" key="5">
    <source>
        <dbReference type="RuleBase" id="RU361277"/>
    </source>
</evidence>
<feature type="domain" description="Alcohol dehydrogenase-like N-terminal" evidence="7">
    <location>
        <begin position="24"/>
        <end position="141"/>
    </location>
</feature>
<dbReference type="InterPro" id="IPR013149">
    <property type="entry name" value="ADH-like_C"/>
</dbReference>
<dbReference type="OrthoDB" id="3987021at2"/>
<dbReference type="HOGENOM" id="CLU_026673_11_0_11"/>
<evidence type="ECO:0000256" key="4">
    <source>
        <dbReference type="ARBA" id="ARBA00023002"/>
    </source>
</evidence>
<dbReference type="InterPro" id="IPR050129">
    <property type="entry name" value="Zn_alcohol_dh"/>
</dbReference>
<dbReference type="Gene3D" id="3.90.180.10">
    <property type="entry name" value="Medium-chain alcohol dehydrogenases, catalytic domain"/>
    <property type="match status" value="1"/>
</dbReference>
<evidence type="ECO:0000256" key="3">
    <source>
        <dbReference type="ARBA" id="ARBA00022833"/>
    </source>
</evidence>
<keyword evidence="9" id="KW-1185">Reference proteome</keyword>
<dbReference type="EC" id="1.1.1.287" evidence="8"/>
<dbReference type="GO" id="GO:0008270">
    <property type="term" value="F:zinc ion binding"/>
    <property type="evidence" value="ECO:0007669"/>
    <property type="project" value="InterPro"/>
</dbReference>
<dbReference type="InterPro" id="IPR036291">
    <property type="entry name" value="NAD(P)-bd_dom_sf"/>
</dbReference>
<dbReference type="RefSeq" id="WP_033491087.1">
    <property type="nucleotide sequence ID" value="NZ_CP006018.1"/>
</dbReference>
<keyword evidence="4 8" id="KW-0560">Oxidoreductase</keyword>
<dbReference type="EMBL" id="CP006018">
    <property type="protein sequence ID" value="AIC92566.1"/>
    <property type="molecule type" value="Genomic_DNA"/>
</dbReference>
<dbReference type="Pfam" id="PF08240">
    <property type="entry name" value="ADH_N"/>
    <property type="match status" value="1"/>
</dbReference>
<feature type="domain" description="Alcohol dehydrogenase-like C-terminal" evidence="6">
    <location>
        <begin position="183"/>
        <end position="303"/>
    </location>
</feature>
<dbReference type="Proteomes" id="UP000028569">
    <property type="component" value="Chromosome"/>
</dbReference>
<dbReference type="SUPFAM" id="SSF51735">
    <property type="entry name" value="NAD(P)-binding Rossmann-fold domains"/>
    <property type="match status" value="1"/>
</dbReference>
<accession>A0A087VW63</accession>
<dbReference type="PANTHER" id="PTHR43401">
    <property type="entry name" value="L-THREONINE 3-DEHYDROGENASE"/>
    <property type="match status" value="1"/>
</dbReference>